<evidence type="ECO:0000313" key="1">
    <source>
        <dbReference type="EMBL" id="KAI4345447.1"/>
    </source>
</evidence>
<protein>
    <submittedName>
        <fullName evidence="1">Uncharacterized protein</fullName>
    </submittedName>
</protein>
<keyword evidence="2" id="KW-1185">Reference proteome</keyword>
<comment type="caution">
    <text evidence="1">The sequence shown here is derived from an EMBL/GenBank/DDBJ whole genome shotgun (WGS) entry which is preliminary data.</text>
</comment>
<sequence length="69" mass="7966">MLLSDPVKTMSPKVEFFQSKGASSSDVAAILKVSPWIFHRSLKNCIIPYYDFLKGYHHYIYKTLSQHDS</sequence>
<dbReference type="Proteomes" id="UP000828941">
    <property type="component" value="Chromosome 5"/>
</dbReference>
<organism evidence="1 2">
    <name type="scientific">Bauhinia variegata</name>
    <name type="common">Purple orchid tree</name>
    <name type="synonym">Phanera variegata</name>
    <dbReference type="NCBI Taxonomy" id="167791"/>
    <lineage>
        <taxon>Eukaryota</taxon>
        <taxon>Viridiplantae</taxon>
        <taxon>Streptophyta</taxon>
        <taxon>Embryophyta</taxon>
        <taxon>Tracheophyta</taxon>
        <taxon>Spermatophyta</taxon>
        <taxon>Magnoliopsida</taxon>
        <taxon>eudicotyledons</taxon>
        <taxon>Gunneridae</taxon>
        <taxon>Pentapetalae</taxon>
        <taxon>rosids</taxon>
        <taxon>fabids</taxon>
        <taxon>Fabales</taxon>
        <taxon>Fabaceae</taxon>
        <taxon>Cercidoideae</taxon>
        <taxon>Cercideae</taxon>
        <taxon>Bauhiniinae</taxon>
        <taxon>Bauhinia</taxon>
    </lineage>
</organism>
<gene>
    <name evidence="1" type="ORF">L6164_012570</name>
</gene>
<dbReference type="EMBL" id="CM039430">
    <property type="protein sequence ID" value="KAI4345447.1"/>
    <property type="molecule type" value="Genomic_DNA"/>
</dbReference>
<name>A0ACB9P9H3_BAUVA</name>
<reference evidence="1 2" key="1">
    <citation type="journal article" date="2022" name="DNA Res.">
        <title>Chromosomal-level genome assembly of the orchid tree Bauhinia variegata (Leguminosae; Cercidoideae) supports the allotetraploid origin hypothesis of Bauhinia.</title>
        <authorList>
            <person name="Zhong Y."/>
            <person name="Chen Y."/>
            <person name="Zheng D."/>
            <person name="Pang J."/>
            <person name="Liu Y."/>
            <person name="Luo S."/>
            <person name="Meng S."/>
            <person name="Qian L."/>
            <person name="Wei D."/>
            <person name="Dai S."/>
            <person name="Zhou R."/>
        </authorList>
    </citation>
    <scope>NUCLEOTIDE SEQUENCE [LARGE SCALE GENOMIC DNA]</scope>
    <source>
        <strain evidence="1">BV-YZ2020</strain>
    </source>
</reference>
<accession>A0ACB9P9H3</accession>
<evidence type="ECO:0000313" key="2">
    <source>
        <dbReference type="Proteomes" id="UP000828941"/>
    </source>
</evidence>
<proteinExistence type="predicted"/>